<proteinExistence type="inferred from homology"/>
<dbReference type="Proteomes" id="UP000249688">
    <property type="component" value="Unassembled WGS sequence"/>
</dbReference>
<dbReference type="Gene3D" id="2.40.30.170">
    <property type="match status" value="1"/>
</dbReference>
<dbReference type="Gene3D" id="2.40.50.100">
    <property type="match status" value="1"/>
</dbReference>
<gene>
    <name evidence="10" type="ORF">C8P66_11656</name>
</gene>
<keyword evidence="5" id="KW-0472">Membrane</keyword>
<reference evidence="10 11" key="1">
    <citation type="submission" date="2018-06" db="EMBL/GenBank/DDBJ databases">
        <title>Genomic Encyclopedia of Archaeal and Bacterial Type Strains, Phase II (KMG-II): from individual species to whole genera.</title>
        <authorList>
            <person name="Goeker M."/>
        </authorList>
    </citation>
    <scope>NUCLEOTIDE SEQUENCE [LARGE SCALE GENOMIC DNA]</scope>
    <source>
        <strain evidence="10 11">DSM 24525</strain>
    </source>
</reference>
<dbReference type="OrthoDB" id="9783047at2"/>
<dbReference type="InterPro" id="IPR058624">
    <property type="entry name" value="MdtA-like_HH"/>
</dbReference>
<feature type="signal peptide" evidence="6">
    <location>
        <begin position="1"/>
        <end position="22"/>
    </location>
</feature>
<evidence type="ECO:0000256" key="3">
    <source>
        <dbReference type="ARBA" id="ARBA00022475"/>
    </source>
</evidence>
<evidence type="ECO:0000313" key="11">
    <source>
        <dbReference type="Proteomes" id="UP000249688"/>
    </source>
</evidence>
<comment type="caution">
    <text evidence="10">The sequence shown here is derived from an EMBL/GenBank/DDBJ whole genome shotgun (WGS) entry which is preliminary data.</text>
</comment>
<feature type="chain" id="PRO_5016039035" evidence="6">
    <location>
        <begin position="23"/>
        <end position="398"/>
    </location>
</feature>
<dbReference type="GO" id="GO:0015562">
    <property type="term" value="F:efflux transmembrane transporter activity"/>
    <property type="evidence" value="ECO:0007669"/>
    <property type="project" value="TreeGrafter"/>
</dbReference>
<evidence type="ECO:0000256" key="6">
    <source>
        <dbReference type="SAM" id="SignalP"/>
    </source>
</evidence>
<dbReference type="Gene3D" id="1.10.287.470">
    <property type="entry name" value="Helix hairpin bin"/>
    <property type="match status" value="1"/>
</dbReference>
<dbReference type="PANTHER" id="PTHR30469:SF36">
    <property type="entry name" value="BLL3903 PROTEIN"/>
    <property type="match status" value="1"/>
</dbReference>
<dbReference type="AlphaFoldDB" id="A0A2W7IDL8"/>
<keyword evidence="3" id="KW-1003">Cell membrane</keyword>
<dbReference type="Pfam" id="PF25917">
    <property type="entry name" value="BSH_RND"/>
    <property type="match status" value="1"/>
</dbReference>
<dbReference type="RefSeq" id="WP_111399009.1">
    <property type="nucleotide sequence ID" value="NZ_QKYU01000016.1"/>
</dbReference>
<organism evidence="10 11">
    <name type="scientific">Humitalea rosea</name>
    <dbReference type="NCBI Taxonomy" id="990373"/>
    <lineage>
        <taxon>Bacteria</taxon>
        <taxon>Pseudomonadati</taxon>
        <taxon>Pseudomonadota</taxon>
        <taxon>Alphaproteobacteria</taxon>
        <taxon>Acetobacterales</taxon>
        <taxon>Roseomonadaceae</taxon>
        <taxon>Humitalea</taxon>
    </lineage>
</organism>
<dbReference type="EMBL" id="QKYU01000016">
    <property type="protein sequence ID" value="PZW43135.1"/>
    <property type="molecule type" value="Genomic_DNA"/>
</dbReference>
<evidence type="ECO:0000256" key="5">
    <source>
        <dbReference type="ARBA" id="ARBA00023136"/>
    </source>
</evidence>
<accession>A0A2W7IDL8</accession>
<evidence type="ECO:0000256" key="4">
    <source>
        <dbReference type="ARBA" id="ARBA00022519"/>
    </source>
</evidence>
<evidence type="ECO:0000259" key="8">
    <source>
        <dbReference type="Pfam" id="PF25917"/>
    </source>
</evidence>
<dbReference type="SUPFAM" id="SSF111369">
    <property type="entry name" value="HlyD-like secretion proteins"/>
    <property type="match status" value="1"/>
</dbReference>
<dbReference type="InterPro" id="IPR006143">
    <property type="entry name" value="RND_pump_MFP"/>
</dbReference>
<dbReference type="PANTHER" id="PTHR30469">
    <property type="entry name" value="MULTIDRUG RESISTANCE PROTEIN MDTA"/>
    <property type="match status" value="1"/>
</dbReference>
<comment type="similarity">
    <text evidence="2">Belongs to the membrane fusion protein (MFP) (TC 8.A.1) family.</text>
</comment>
<comment type="subcellular location">
    <subcellularLocation>
        <location evidence="1">Cell membrane</location>
    </subcellularLocation>
</comment>
<dbReference type="GO" id="GO:1990281">
    <property type="term" value="C:efflux pump complex"/>
    <property type="evidence" value="ECO:0007669"/>
    <property type="project" value="TreeGrafter"/>
</dbReference>
<keyword evidence="6" id="KW-0732">Signal</keyword>
<dbReference type="Gene3D" id="2.40.420.20">
    <property type="match status" value="1"/>
</dbReference>
<feature type="domain" description="Multidrug resistance protein MdtA-like alpha-helical hairpin" evidence="7">
    <location>
        <begin position="107"/>
        <end position="175"/>
    </location>
</feature>
<feature type="domain" description="Multidrug resistance protein MdtA-like barrel-sandwich hybrid" evidence="8">
    <location>
        <begin position="67"/>
        <end position="209"/>
    </location>
</feature>
<dbReference type="NCBIfam" id="TIGR01730">
    <property type="entry name" value="RND_mfp"/>
    <property type="match status" value="1"/>
</dbReference>
<dbReference type="InterPro" id="IPR058626">
    <property type="entry name" value="MdtA-like_b-barrel"/>
</dbReference>
<evidence type="ECO:0000256" key="2">
    <source>
        <dbReference type="ARBA" id="ARBA00009477"/>
    </source>
</evidence>
<sequence length="398" mass="41736">MRLKLGALLAASLLLLAPVLWAPDLRAQPSPGAPAGPPAVSVSAAPATIGPVPLEVLANGIVQATAIVSVRARVDGQIEVVHVQEGQSVTRGQPLFTLDSRANRALLAQQQANLDKDRAQLARARSDAQRYAALRSDAYASAQRAEQAAADALAGEAQVRGDEAQIEQTRLNISFAEIRAEADGRLGALPIKAGNLVRLAEGTVLATITPTDPVLVTFNVPERWLAELRAATTRGETPRARVRAPEDASGAPVWGNLVFIDSSVDQQTGTILLKARFDNAEGRLWPGQYVETVLVPRTDAAALSVPVAAVQTGPEGRFLFTLKDGTAHRVPVRLLRLAGDRAVLAAEALGAGDMVVTEGAQRLRDGMRAVARGAAGARPTAEATPAVQQAAIQQVSGR</sequence>
<dbReference type="InterPro" id="IPR058625">
    <property type="entry name" value="MdtA-like_BSH"/>
</dbReference>
<name>A0A2W7IDL8_9PROT</name>
<feature type="domain" description="Multidrug resistance protein MdtA-like beta-barrel" evidence="9">
    <location>
        <begin position="213"/>
        <end position="292"/>
    </location>
</feature>
<keyword evidence="11" id="KW-1185">Reference proteome</keyword>
<keyword evidence="4" id="KW-0997">Cell inner membrane</keyword>
<evidence type="ECO:0000259" key="9">
    <source>
        <dbReference type="Pfam" id="PF25944"/>
    </source>
</evidence>
<evidence type="ECO:0000313" key="10">
    <source>
        <dbReference type="EMBL" id="PZW43135.1"/>
    </source>
</evidence>
<evidence type="ECO:0000259" key="7">
    <source>
        <dbReference type="Pfam" id="PF25876"/>
    </source>
</evidence>
<protein>
    <submittedName>
        <fullName evidence="10">Multidrug efflux system membrane fusion protein</fullName>
    </submittedName>
</protein>
<evidence type="ECO:0000256" key="1">
    <source>
        <dbReference type="ARBA" id="ARBA00004236"/>
    </source>
</evidence>
<dbReference type="Pfam" id="PF25876">
    <property type="entry name" value="HH_MFP_RND"/>
    <property type="match status" value="1"/>
</dbReference>
<dbReference type="Pfam" id="PF25944">
    <property type="entry name" value="Beta-barrel_RND"/>
    <property type="match status" value="1"/>
</dbReference>